<accession>A0ABS3FCK8</accession>
<protein>
    <recommendedName>
        <fullName evidence="3">Bacteriocin</fullName>
    </recommendedName>
</protein>
<name>A0ABS3FCK8_9FLAO</name>
<dbReference type="Proteomes" id="UP000664807">
    <property type="component" value="Unassembled WGS sequence"/>
</dbReference>
<evidence type="ECO:0000313" key="1">
    <source>
        <dbReference type="EMBL" id="MBO0340899.1"/>
    </source>
</evidence>
<dbReference type="RefSeq" id="WP_207026468.1">
    <property type="nucleotide sequence ID" value="NZ_JAFLNM010000001.1"/>
</dbReference>
<gene>
    <name evidence="1" type="ORF">J0654_04545</name>
</gene>
<organism evidence="1 2">
    <name type="scientific">Flagellimonas profundi</name>
    <dbReference type="NCBI Taxonomy" id="2915620"/>
    <lineage>
        <taxon>Bacteria</taxon>
        <taxon>Pseudomonadati</taxon>
        <taxon>Bacteroidota</taxon>
        <taxon>Flavobacteriia</taxon>
        <taxon>Flavobacteriales</taxon>
        <taxon>Flavobacteriaceae</taxon>
        <taxon>Flagellimonas</taxon>
    </lineage>
</organism>
<evidence type="ECO:0008006" key="3">
    <source>
        <dbReference type="Google" id="ProtNLM"/>
    </source>
</evidence>
<sequence>MNFKLKELNSKELADINGGGWLYDTYRIVVEEAGDFVKGFKDGLENGLF</sequence>
<reference evidence="1 2" key="1">
    <citation type="submission" date="2021-03" db="EMBL/GenBank/DDBJ databases">
        <title>Muricauda lutimaris sp. nov. and Muricauda ruestringensis sp. nov, two marine members of the Flavobacteriaceae isolated from deep sea sediments of Western Pacific.</title>
        <authorList>
            <person name="Zhao S."/>
            <person name="Liu R."/>
        </authorList>
    </citation>
    <scope>NUCLEOTIDE SEQUENCE [LARGE SCALE GENOMIC DNA]</scope>
    <source>
        <strain evidence="1 2">BC31-3-A3</strain>
    </source>
</reference>
<proteinExistence type="predicted"/>
<keyword evidence="2" id="KW-1185">Reference proteome</keyword>
<evidence type="ECO:0000313" key="2">
    <source>
        <dbReference type="Proteomes" id="UP000664807"/>
    </source>
</evidence>
<dbReference type="EMBL" id="JAFLNM010000001">
    <property type="protein sequence ID" value="MBO0340899.1"/>
    <property type="molecule type" value="Genomic_DNA"/>
</dbReference>
<comment type="caution">
    <text evidence="1">The sequence shown here is derived from an EMBL/GenBank/DDBJ whole genome shotgun (WGS) entry which is preliminary data.</text>
</comment>